<dbReference type="InterPro" id="IPR045851">
    <property type="entry name" value="AMP-bd_C_sf"/>
</dbReference>
<dbReference type="InterPro" id="IPR006162">
    <property type="entry name" value="Ppantetheine_attach_site"/>
</dbReference>
<comment type="caution">
    <text evidence="5">The sequence shown here is derived from an EMBL/GenBank/DDBJ whole genome shotgun (WGS) entry which is preliminary data.</text>
</comment>
<dbReference type="GO" id="GO:0005829">
    <property type="term" value="C:cytosol"/>
    <property type="evidence" value="ECO:0007669"/>
    <property type="project" value="TreeGrafter"/>
</dbReference>
<protein>
    <submittedName>
        <fullName evidence="5">Peptide synthetase</fullName>
    </submittedName>
</protein>
<dbReference type="InterPro" id="IPR020806">
    <property type="entry name" value="PKS_PP-bd"/>
</dbReference>
<dbReference type="NCBIfam" id="TIGR01733">
    <property type="entry name" value="AA-adenyl-dom"/>
    <property type="match status" value="2"/>
</dbReference>
<name>A0A0F4XF87_9PSED</name>
<dbReference type="GO" id="GO:0009366">
    <property type="term" value="C:enterobactin synthetase complex"/>
    <property type="evidence" value="ECO:0007669"/>
    <property type="project" value="TreeGrafter"/>
</dbReference>
<dbReference type="GO" id="GO:0072330">
    <property type="term" value="P:monocarboxylic acid biosynthetic process"/>
    <property type="evidence" value="ECO:0007669"/>
    <property type="project" value="UniProtKB-ARBA"/>
</dbReference>
<dbReference type="Pfam" id="PF00668">
    <property type="entry name" value="Condensation"/>
    <property type="match status" value="3"/>
</dbReference>
<dbReference type="InterPro" id="IPR010071">
    <property type="entry name" value="AA_adenyl_dom"/>
</dbReference>
<evidence type="ECO:0000256" key="3">
    <source>
        <dbReference type="ARBA" id="ARBA00022553"/>
    </source>
</evidence>
<dbReference type="FunFam" id="1.10.1200.10:FF:000016">
    <property type="entry name" value="Non-ribosomal peptide synthase"/>
    <property type="match status" value="1"/>
</dbReference>
<sequence length="2683" mass="296143">MTTEKNTGNPIEDIYPLSPLQQGMLFHSLLHEDSGVYLMQDRYRIGGAIDEVAFLESWRQVVALHPSLRASFQWKSQKQPVQVIHRQVKVPLDTLDLRGLAPHEQEARIRTLLEDEQKVGFNLSKPPLIRFRLVRLGDESYEFIRSFHHILMDAWCISLVTVDFLKVYEALCNDRTPELKSPRPFRDYIQWLQRQDAGKAEQFWRGQLQGLNAPTPLTVDNGVTRDRYTDAVLVDDQLIHLDEQETQALAVFCRSRRITPNTFFQGVWSLLLSRYSGQQDVVFGVTVAGRPADLTGVAEMIGLFINTLPLRVSVDPNASLGSWLGDLQKLNVDMRDFEHTPLTDIQGWSDFPRGETLFDSILVFENAPIDEQILEGGFQFSLEGMDHSVHTHYGLTVVILPGEQLGIRVSYDRERFEAATVQRLLGHIASLVRSMLAAPEAPLASFELLAAEERQQLLGEWALNPHDFPLDQSYAELFAAQVAQRPGQIAATCDGESLTYAELDLRSTRLAHALREAGAAEDQLVALVAPRGLALLSMMLAVFKAGAAMLPLEVNHPPERLREILGLSRAPLLVASETCSGLLDQLLSGLDQAPEALFAEACWTSGNDASLPMLAGPHSLAYVLFTSGSTGTPKGVMIEQRGMLNNIFGKVPALGLSAADRVPQTASVAFDISVWQFLAAPVLGATVHILPDEVAHDPQRLLQVLASERLNVLEIVPSLMRTLLALCPCDLQLPDLRWVLPTGEALPPTVARDWFARFPDIALMNAYGPAECADDVAFQPIFAAPGAEVSHMPIGQPTANNRLYVLDESLRPVPVGVAGEICVGGVGVGRGYLLDPQRTADAFIDHPQLEGRLYRTGDLGRWRADGVIEYLGRRDQQVKLRGHRIELTEIEHRLAQHPNVREAAVLLRENTVGEAWLVAYWSAHDETLGSDGLSEHLRTQLPPYMVPAAFVCLDKLPLNNNGKVDRKALAARELDWQADTQQSVAPRNALETTVASIWAEVLGRDTVGVEDNFFTLGGHSLLATQIVARLRTQFKLDLPLRVLFEQPTVALLAVAIAARQAEAAAPQASAISVPKAQPRPTLLPLSFSQQRLWFIEQLTPGTTLFNIPFALHLKGELNVEALHASLNDLLVRHEILRTGIHNTDGVPCQRISPALDIALPFEDLSGLTATARAGAQFTALQDTFEQPFDLTCPPLLRARLLRLAPDEHVLGIALHHLVSDAWSATIALRELALGYGARCNGAPAELPTLPLQYADFALWQREHLQGAELKRQLDYWTTTLDRRDSDASPLLALPTDHPRPSVQSYRAGIVPRELSADLSARVQAFASRLGTTPFTVLFAGFAVLMHRLSGDATVLVGTPVTHREQPGTEGLLGILLNNLAIRADFEPQTGFTALVKQVAERLRSGLLHQDLPFEQLVDSLQLPRSLSHAPLYQVMVAQQLAMESRLRFPGLAFEALDTPLQHSECDLDLHVLCPANAPIQLNLLFALDLFSADSARQMLARLEQLLEGMIATPQRPIAELPLLSAAEHQRTLIDWNATESHYSGPTNLHTALSQQAALSPNAPALVFEGQRLSYAELDQRAQTVARALRAAGIGTDSIVPVCMERSVEMVVALLGIVHAGAAWLPLDPELPAARLAFLIEDADAKVTLTQAQWLSRLPVGHNAWTLDALPNAEVAEPISVDANDLAYVLYTSGSTGQPKGVMNEHGALMNRLHWMQDAFPIGPNDRVLQKTPYSFDVSVWEFFWPLITGATLVVARPDGHRDPAYLSQLIQQERVTTLHFVPSMLRAFVEEPSLVDCQSLRQVFASGEALPVDLVRRFMGQHPAALINLYGPTEAAIDVSVWRCSADDVIVPIGKPIANLRLYILDEAMQPLPIGSIGELYIGGVGVARGYLKRPDLTEERFLASPFVAGDRLYRTGDRCRFLADGNIEYLGRLDHQVKLRGQRIELGEIDAALLAQVGVRDAATLLLDQRLVSFWCGDADEVTLRADLSDSLPAHMQPNLFVQLDHLPLNSNGKLDRKALAATALPNIDDSQPHVAPRNATETVLSRLFCEVLERSDVSVHDNFFSLGGHSLLAAMLFTRLRQRFTRVPPLRSLFENPTLSAFASQLGDPLDTPASTWTGVSRPSRLPLSFEQQRLWFLEQLSTGGGEYNVVSAVQLDGALNVQALRTALNSVVQRHEILRSRIVRDSDGELALVIEPQVDISLQVTALQATSDEQWQQLTDAAIHAETGRRFDLAVEVPVRATLLQRSGAAQSLLLLNVHHCATDDASSQNLLDELRQLYTAQCQGAPAALPGLALQYPDYAIWQREPGQQTAFSSQLEYWRNQLEDGDYLLDLPTEQGRPNQLAPAAGAVQLQLPPVLVERLRQFAQQRGATLYMLMLGAAQLLLGRYANQRDVRIGSPVAQRPFAELQPLIGCFVNTVVMRADLDPALDFEGLLDQVRNRVLDAQQHQDVPFEQVVEHLKPSRSLGQTPLFQVLFAMQNADSSSQPWPQLQVSERAVTAQATKYDLNWEVHDGEVLSVLLEYRAALFSETTARRWLEQWQQLLEAMLETPQTRLRDWTPLPAAERHRQLIEWNATERHYSGPTNLHTALSQQAALSPNAPALVFEGQNLTYAELDQRAQAVARALRAAGIGTDSIVPVCMERSVEMVVALLGIVHAGAAWLPLDPELPAARLAFLIEDA</sequence>
<dbReference type="FunFam" id="3.30.300.30:FF:000010">
    <property type="entry name" value="Enterobactin synthetase component F"/>
    <property type="match status" value="1"/>
</dbReference>
<dbReference type="Pfam" id="PF00501">
    <property type="entry name" value="AMP-binding"/>
    <property type="match status" value="3"/>
</dbReference>
<dbReference type="InterPro" id="IPR025110">
    <property type="entry name" value="AMP-bd_C"/>
</dbReference>
<dbReference type="InterPro" id="IPR000873">
    <property type="entry name" value="AMP-dep_synth/lig_dom"/>
</dbReference>
<dbReference type="Gene3D" id="1.10.1200.10">
    <property type="entry name" value="ACP-like"/>
    <property type="match status" value="2"/>
</dbReference>
<dbReference type="Gene3D" id="2.30.38.10">
    <property type="entry name" value="Luciferase, Domain 3"/>
    <property type="match status" value="2"/>
</dbReference>
<dbReference type="GO" id="GO:0047527">
    <property type="term" value="F:2,3-dihydroxybenzoate-serine ligase activity"/>
    <property type="evidence" value="ECO:0007669"/>
    <property type="project" value="TreeGrafter"/>
</dbReference>
<dbReference type="GO" id="GO:0031177">
    <property type="term" value="F:phosphopantetheine binding"/>
    <property type="evidence" value="ECO:0007669"/>
    <property type="project" value="InterPro"/>
</dbReference>
<dbReference type="Pfam" id="PF00550">
    <property type="entry name" value="PP-binding"/>
    <property type="match status" value="2"/>
</dbReference>
<dbReference type="CDD" id="cd19543">
    <property type="entry name" value="DCL_NRPS"/>
    <property type="match status" value="1"/>
</dbReference>
<evidence type="ECO:0000313" key="5">
    <source>
        <dbReference type="EMBL" id="KKA04682.1"/>
    </source>
</evidence>
<dbReference type="OrthoDB" id="9757559at2"/>
<dbReference type="PROSITE" id="PS00455">
    <property type="entry name" value="AMP_BINDING"/>
    <property type="match status" value="2"/>
</dbReference>
<accession>A0A0F4XF87</accession>
<evidence type="ECO:0000256" key="2">
    <source>
        <dbReference type="ARBA" id="ARBA00022450"/>
    </source>
</evidence>
<reference evidence="5 6" key="1">
    <citation type="submission" date="2015-03" db="EMBL/GenBank/DDBJ databases">
        <title>Pseudomonas fluorescens 1855-344 Genome sequencing and assembly.</title>
        <authorList>
            <person name="Eng W.W.H."/>
            <person name="Gan H.M."/>
            <person name="Savka M.A."/>
        </authorList>
    </citation>
    <scope>NUCLEOTIDE SEQUENCE [LARGE SCALE GENOMIC DNA]</scope>
    <source>
        <strain evidence="5 6">1855-344</strain>
    </source>
</reference>
<dbReference type="FunFam" id="2.30.38.10:FF:000001">
    <property type="entry name" value="Non-ribosomal peptide synthetase PvdI"/>
    <property type="match status" value="2"/>
</dbReference>
<dbReference type="SMART" id="SM00823">
    <property type="entry name" value="PKS_PP"/>
    <property type="match status" value="2"/>
</dbReference>
<dbReference type="InterPro" id="IPR009081">
    <property type="entry name" value="PP-bd_ACP"/>
</dbReference>
<dbReference type="PROSITE" id="PS50075">
    <property type="entry name" value="CARRIER"/>
    <property type="match status" value="2"/>
</dbReference>
<dbReference type="GO" id="GO:0009239">
    <property type="term" value="P:enterobactin biosynthetic process"/>
    <property type="evidence" value="ECO:0007669"/>
    <property type="project" value="TreeGrafter"/>
</dbReference>
<keyword evidence="2" id="KW-0596">Phosphopantetheine</keyword>
<proteinExistence type="predicted"/>
<dbReference type="InterPro" id="IPR020845">
    <property type="entry name" value="AMP-binding_CS"/>
</dbReference>
<dbReference type="InterPro" id="IPR001242">
    <property type="entry name" value="Condensation_dom"/>
</dbReference>
<dbReference type="CDD" id="cd17646">
    <property type="entry name" value="A_NRPS_AB3403-like"/>
    <property type="match status" value="1"/>
</dbReference>
<evidence type="ECO:0000259" key="4">
    <source>
        <dbReference type="PROSITE" id="PS50075"/>
    </source>
</evidence>
<dbReference type="Gene3D" id="3.40.50.980">
    <property type="match status" value="6"/>
</dbReference>
<dbReference type="NCBIfam" id="NF003417">
    <property type="entry name" value="PRK04813.1"/>
    <property type="match status" value="3"/>
</dbReference>
<evidence type="ECO:0000256" key="1">
    <source>
        <dbReference type="ARBA" id="ARBA00001957"/>
    </source>
</evidence>
<feature type="domain" description="Carrier" evidence="4">
    <location>
        <begin position="985"/>
        <end position="1060"/>
    </location>
</feature>
<dbReference type="PROSITE" id="PS00012">
    <property type="entry name" value="PHOSPHOPANTETHEINE"/>
    <property type="match status" value="1"/>
</dbReference>
<dbReference type="Proteomes" id="UP000033662">
    <property type="component" value="Unassembled WGS sequence"/>
</dbReference>
<dbReference type="GO" id="GO:0043041">
    <property type="term" value="P:amino acid activation for nonribosomal peptide biosynthetic process"/>
    <property type="evidence" value="ECO:0007669"/>
    <property type="project" value="TreeGrafter"/>
</dbReference>
<dbReference type="EMBL" id="JZXC01000037">
    <property type="protein sequence ID" value="KKA04682.1"/>
    <property type="molecule type" value="Genomic_DNA"/>
</dbReference>
<dbReference type="Gene3D" id="3.30.559.10">
    <property type="entry name" value="Chloramphenicol acetyltransferase-like domain"/>
    <property type="match status" value="3"/>
</dbReference>
<dbReference type="InterPro" id="IPR036736">
    <property type="entry name" value="ACP-like_sf"/>
</dbReference>
<dbReference type="FunFam" id="3.40.50.980:FF:000002">
    <property type="entry name" value="Enterobactin synthetase component F"/>
    <property type="match status" value="1"/>
</dbReference>
<comment type="cofactor">
    <cofactor evidence="1">
        <name>pantetheine 4'-phosphate</name>
        <dbReference type="ChEBI" id="CHEBI:47942"/>
    </cofactor>
</comment>
<feature type="non-terminal residue" evidence="5">
    <location>
        <position position="2683"/>
    </location>
</feature>
<dbReference type="InterPro" id="IPR023213">
    <property type="entry name" value="CAT-like_dom_sf"/>
</dbReference>
<dbReference type="SUPFAM" id="SSF52777">
    <property type="entry name" value="CoA-dependent acyltransferases"/>
    <property type="match status" value="6"/>
</dbReference>
<gene>
    <name evidence="5" type="ORF">VP02_27075</name>
</gene>
<organism evidence="5 6">
    <name type="scientific">Pseudomonas kilonensis</name>
    <dbReference type="NCBI Taxonomy" id="132476"/>
    <lineage>
        <taxon>Bacteria</taxon>
        <taxon>Pseudomonadati</taxon>
        <taxon>Pseudomonadota</taxon>
        <taxon>Gammaproteobacteria</taxon>
        <taxon>Pseudomonadales</taxon>
        <taxon>Pseudomonadaceae</taxon>
        <taxon>Pseudomonas</taxon>
    </lineage>
</organism>
<dbReference type="FunFam" id="3.40.50.980:FF:000001">
    <property type="entry name" value="Non-ribosomal peptide synthetase"/>
    <property type="match status" value="1"/>
</dbReference>
<dbReference type="PANTHER" id="PTHR45527">
    <property type="entry name" value="NONRIBOSOMAL PEPTIDE SYNTHETASE"/>
    <property type="match status" value="1"/>
</dbReference>
<dbReference type="CDD" id="cd05930">
    <property type="entry name" value="A_NRPS"/>
    <property type="match status" value="1"/>
</dbReference>
<feature type="domain" description="Carrier" evidence="4">
    <location>
        <begin position="2037"/>
        <end position="2112"/>
    </location>
</feature>
<evidence type="ECO:0000313" key="6">
    <source>
        <dbReference type="Proteomes" id="UP000033662"/>
    </source>
</evidence>
<dbReference type="SUPFAM" id="SSF47336">
    <property type="entry name" value="ACP-like"/>
    <property type="match status" value="2"/>
</dbReference>
<dbReference type="Pfam" id="PF13193">
    <property type="entry name" value="AMP-binding_C"/>
    <property type="match status" value="1"/>
</dbReference>
<keyword evidence="3" id="KW-0597">Phosphoprotein</keyword>
<dbReference type="SUPFAM" id="SSF56801">
    <property type="entry name" value="Acetyl-CoA synthetase-like"/>
    <property type="match status" value="3"/>
</dbReference>
<dbReference type="Gene3D" id="3.30.559.30">
    <property type="entry name" value="Nonribosomal peptide synthetase, condensation domain"/>
    <property type="match status" value="3"/>
</dbReference>
<dbReference type="FunFam" id="3.40.50.12780:FF:000012">
    <property type="entry name" value="Non-ribosomal peptide synthetase"/>
    <property type="match status" value="1"/>
</dbReference>
<dbReference type="Gene3D" id="3.30.300.30">
    <property type="match status" value="2"/>
</dbReference>
<dbReference type="PANTHER" id="PTHR45527:SF1">
    <property type="entry name" value="FATTY ACID SYNTHASE"/>
    <property type="match status" value="1"/>
</dbReference>
<dbReference type="CDD" id="cd19531">
    <property type="entry name" value="LCL_NRPS-like"/>
    <property type="match status" value="2"/>
</dbReference>